<evidence type="ECO:0000313" key="2">
    <source>
        <dbReference type="EMBL" id="MBE1523344.1"/>
    </source>
</evidence>
<feature type="domain" description="CinA C-terminal" evidence="1">
    <location>
        <begin position="13"/>
        <end position="158"/>
    </location>
</feature>
<dbReference type="RefSeq" id="WP_192594508.1">
    <property type="nucleotide sequence ID" value="NZ_BAAALJ010000017.1"/>
</dbReference>
<evidence type="ECO:0000313" key="3">
    <source>
        <dbReference type="Proteomes" id="UP000643525"/>
    </source>
</evidence>
<evidence type="ECO:0000259" key="1">
    <source>
        <dbReference type="Pfam" id="PF02464"/>
    </source>
</evidence>
<dbReference type="Proteomes" id="UP000643525">
    <property type="component" value="Unassembled WGS sequence"/>
</dbReference>
<dbReference type="GO" id="GO:0019159">
    <property type="term" value="F:nicotinamide-nucleotide amidase activity"/>
    <property type="evidence" value="ECO:0007669"/>
    <property type="project" value="UniProtKB-EC"/>
</dbReference>
<dbReference type="Gene3D" id="3.90.950.20">
    <property type="entry name" value="CinA-like"/>
    <property type="match status" value="1"/>
</dbReference>
<keyword evidence="3" id="KW-1185">Reference proteome</keyword>
<organism evidence="2 3">
    <name type="scientific">Nesterenkonia lutea</name>
    <dbReference type="NCBI Taxonomy" id="272919"/>
    <lineage>
        <taxon>Bacteria</taxon>
        <taxon>Bacillati</taxon>
        <taxon>Actinomycetota</taxon>
        <taxon>Actinomycetes</taxon>
        <taxon>Micrococcales</taxon>
        <taxon>Micrococcaceae</taxon>
        <taxon>Nesterenkonia</taxon>
    </lineage>
</organism>
<comment type="caution">
    <text evidence="2">The sequence shown here is derived from an EMBL/GenBank/DDBJ whole genome shotgun (WGS) entry which is preliminary data.</text>
</comment>
<dbReference type="InterPro" id="IPR008136">
    <property type="entry name" value="CinA_C"/>
</dbReference>
<dbReference type="Pfam" id="PF02464">
    <property type="entry name" value="CinA"/>
    <property type="match status" value="1"/>
</dbReference>
<gene>
    <name evidence="2" type="ORF">H4W27_000462</name>
</gene>
<proteinExistence type="predicted"/>
<sequence>MESVESTEQQASEVAADIGEILSERGLTVAVAESLTGGKLANQFAAAKGSGDWFVGGVVAYQSSAKHGVLGVPSGPVISEEAVISMVNGVTAMFDADAGAAASGAAGPDGQEGQEPGTTWLAAGVLGEVETELHHFSGEPLEVLAQTQLCSLRLLRSVLNQHRASVPGGR</sequence>
<dbReference type="SUPFAM" id="SSF142433">
    <property type="entry name" value="CinA-like"/>
    <property type="match status" value="1"/>
</dbReference>
<dbReference type="NCBIfam" id="TIGR00199">
    <property type="entry name" value="PncC_domain"/>
    <property type="match status" value="1"/>
</dbReference>
<accession>A0ABR9JBP2</accession>
<dbReference type="InterPro" id="IPR036653">
    <property type="entry name" value="CinA-like_C"/>
</dbReference>
<name>A0ABR9JBP2_9MICC</name>
<protein>
    <submittedName>
        <fullName evidence="2">Nicotinamide-nucleotide amidase</fullName>
        <ecNumber evidence="2">3.5.1.42</ecNumber>
    </submittedName>
</protein>
<dbReference type="EMBL" id="JADBED010000001">
    <property type="protein sequence ID" value="MBE1523344.1"/>
    <property type="molecule type" value="Genomic_DNA"/>
</dbReference>
<dbReference type="EC" id="3.5.1.42" evidence="2"/>
<reference evidence="2 3" key="1">
    <citation type="submission" date="2020-10" db="EMBL/GenBank/DDBJ databases">
        <title>Sequencing the genomes of 1000 actinobacteria strains.</title>
        <authorList>
            <person name="Klenk H.-P."/>
        </authorList>
    </citation>
    <scope>NUCLEOTIDE SEQUENCE [LARGE SCALE GENOMIC DNA]</scope>
    <source>
        <strain evidence="2 3">DSM 15666</strain>
    </source>
</reference>
<keyword evidence="2" id="KW-0378">Hydrolase</keyword>